<feature type="compositionally biased region" description="Acidic residues" evidence="5">
    <location>
        <begin position="1"/>
        <end position="26"/>
    </location>
</feature>
<feature type="region of interest" description="Disordered" evidence="5">
    <location>
        <begin position="398"/>
        <end position="485"/>
    </location>
</feature>
<dbReference type="Gene3D" id="3.90.70.200">
    <property type="entry name" value="Plus-3 domain"/>
    <property type="match status" value="1"/>
</dbReference>
<dbReference type="EMBL" id="ML979146">
    <property type="protein sequence ID" value="KAF1911123.1"/>
    <property type="molecule type" value="Genomic_DNA"/>
</dbReference>
<keyword evidence="8" id="KW-1185">Reference proteome</keyword>
<feature type="region of interest" description="Disordered" evidence="5">
    <location>
        <begin position="89"/>
        <end position="210"/>
    </location>
</feature>
<feature type="compositionally biased region" description="Acidic residues" evidence="5">
    <location>
        <begin position="186"/>
        <end position="199"/>
    </location>
</feature>
<feature type="domain" description="Plus3" evidence="6">
    <location>
        <begin position="209"/>
        <end position="345"/>
    </location>
</feature>
<dbReference type="GO" id="GO:0003677">
    <property type="term" value="F:DNA binding"/>
    <property type="evidence" value="ECO:0007669"/>
    <property type="project" value="InterPro"/>
</dbReference>
<feature type="compositionally biased region" description="Basic and acidic residues" evidence="5">
    <location>
        <begin position="466"/>
        <end position="476"/>
    </location>
</feature>
<protein>
    <recommendedName>
        <fullName evidence="6">Plus3 domain-containing protein</fullName>
    </recommendedName>
</protein>
<dbReference type="SMART" id="SM00719">
    <property type="entry name" value="Plus3"/>
    <property type="match status" value="1"/>
</dbReference>
<dbReference type="InterPro" id="IPR036128">
    <property type="entry name" value="Plus3-like_sf"/>
</dbReference>
<evidence type="ECO:0000259" key="6">
    <source>
        <dbReference type="PROSITE" id="PS51360"/>
    </source>
</evidence>
<dbReference type="Pfam" id="PF03126">
    <property type="entry name" value="Plus-3"/>
    <property type="match status" value="1"/>
</dbReference>
<feature type="compositionally biased region" description="Basic and acidic residues" evidence="5">
    <location>
        <begin position="200"/>
        <end position="210"/>
    </location>
</feature>
<feature type="compositionally biased region" description="Basic and acidic residues" evidence="5">
    <location>
        <begin position="143"/>
        <end position="170"/>
    </location>
</feature>
<reference evidence="7" key="1">
    <citation type="journal article" date="2020" name="Stud. Mycol.">
        <title>101 Dothideomycetes genomes: a test case for predicting lifestyles and emergence of pathogens.</title>
        <authorList>
            <person name="Haridas S."/>
            <person name="Albert R."/>
            <person name="Binder M."/>
            <person name="Bloem J."/>
            <person name="Labutti K."/>
            <person name="Salamov A."/>
            <person name="Andreopoulos B."/>
            <person name="Baker S."/>
            <person name="Barry K."/>
            <person name="Bills G."/>
            <person name="Bluhm B."/>
            <person name="Cannon C."/>
            <person name="Castanera R."/>
            <person name="Culley D."/>
            <person name="Daum C."/>
            <person name="Ezra D."/>
            <person name="Gonzalez J."/>
            <person name="Henrissat B."/>
            <person name="Kuo A."/>
            <person name="Liang C."/>
            <person name="Lipzen A."/>
            <person name="Lutzoni F."/>
            <person name="Magnuson J."/>
            <person name="Mondo S."/>
            <person name="Nolan M."/>
            <person name="Ohm R."/>
            <person name="Pangilinan J."/>
            <person name="Park H.-J."/>
            <person name="Ramirez L."/>
            <person name="Alfaro M."/>
            <person name="Sun H."/>
            <person name="Tritt A."/>
            <person name="Yoshinaga Y."/>
            <person name="Zwiers L.-H."/>
            <person name="Turgeon B."/>
            <person name="Goodwin S."/>
            <person name="Spatafora J."/>
            <person name="Crous P."/>
            <person name="Grigoriev I."/>
        </authorList>
    </citation>
    <scope>NUCLEOTIDE SEQUENCE</scope>
    <source>
        <strain evidence="7">HMLAC05119</strain>
    </source>
</reference>
<name>A0A6A5Q671_AMPQU</name>
<accession>A0A6A5Q671</accession>
<feature type="region of interest" description="Disordered" evidence="5">
    <location>
        <begin position="1"/>
        <end position="75"/>
    </location>
</feature>
<feature type="compositionally biased region" description="Acidic residues" evidence="5">
    <location>
        <begin position="42"/>
        <end position="54"/>
    </location>
</feature>
<dbReference type="GO" id="GO:1990269">
    <property type="term" value="F:RNA polymerase II C-terminal domain phosphoserine binding"/>
    <property type="evidence" value="ECO:0007669"/>
    <property type="project" value="TreeGrafter"/>
</dbReference>
<keyword evidence="2" id="KW-0805">Transcription regulation</keyword>
<dbReference type="FunFam" id="3.90.70.200:FF:000005">
    <property type="entry name" value="Related to Pol II transcription elongation factor"/>
    <property type="match status" value="1"/>
</dbReference>
<feature type="compositionally biased region" description="Low complexity" evidence="5">
    <location>
        <begin position="27"/>
        <end position="41"/>
    </location>
</feature>
<comment type="subcellular location">
    <subcellularLocation>
        <location evidence="1">Nucleus</location>
    </subcellularLocation>
</comment>
<keyword evidence="4" id="KW-0539">Nucleus</keyword>
<dbReference type="PROSITE" id="PS51360">
    <property type="entry name" value="PLUS3"/>
    <property type="match status" value="1"/>
</dbReference>
<dbReference type="OrthoDB" id="166375at2759"/>
<keyword evidence="3" id="KW-0804">Transcription</keyword>
<sequence length="501" mass="56958">MSADDIDDELFALAGGDEDADIEEGEASSPAASSPNSLGSDAMDESDSDRDDDLPERTAEVPYPLEGKYIDESDKRHIMGLSQLEREEILGQRAEETQRANFTAELARRAAQDNNNNNRKRKADSEEPDEAMHKNSRPKVQPRKNDRLEQYKREREQRGQQRQRQDDRCNNHRRSSSGDRGAGSDVDADGESDVEWDDQPAEKVREEQPASMRDFESVRVGRGFFSEVCFYPGFEEAMTGTFGRVGVGQDSSRRTLYKMAQIKGFSTGKPYVFEGKNGQRIATDQYVVAQHGSVKKEYQFQFLSNQRFTDSDLDVYKQSLLETNAKIPTQAFFLRKYEDLKGLQNHYWTDADISARIAKSKKFAHLLHRQQADSQPRIATQSEAAAARITELNRRTRIHEAERVKKALQDQQREKKMEQRKEAARRKAEEEARKAQEEAALSKQTLDVDALFDGDASSRATTPKPQADKKKSERKGLPTFRKPKMDDDIIASMDIGVDIEI</sequence>
<gene>
    <name evidence="7" type="ORF">BDU57DRAFT_524848</name>
</gene>
<evidence type="ECO:0000256" key="3">
    <source>
        <dbReference type="ARBA" id="ARBA00023163"/>
    </source>
</evidence>
<dbReference type="PANTHER" id="PTHR13115:SF8">
    <property type="entry name" value="RNA POLYMERASE-ASSOCIATED PROTEIN RTF1 HOMOLOG"/>
    <property type="match status" value="1"/>
</dbReference>
<organism evidence="7 8">
    <name type="scientific">Ampelomyces quisqualis</name>
    <name type="common">Powdery mildew agent</name>
    <dbReference type="NCBI Taxonomy" id="50730"/>
    <lineage>
        <taxon>Eukaryota</taxon>
        <taxon>Fungi</taxon>
        <taxon>Dikarya</taxon>
        <taxon>Ascomycota</taxon>
        <taxon>Pezizomycotina</taxon>
        <taxon>Dothideomycetes</taxon>
        <taxon>Pleosporomycetidae</taxon>
        <taxon>Pleosporales</taxon>
        <taxon>Pleosporineae</taxon>
        <taxon>Phaeosphaeriaceae</taxon>
        <taxon>Ampelomyces</taxon>
    </lineage>
</organism>
<feature type="compositionally biased region" description="Basic and acidic residues" evidence="5">
    <location>
        <begin position="398"/>
        <end position="437"/>
    </location>
</feature>
<evidence type="ECO:0000256" key="5">
    <source>
        <dbReference type="SAM" id="MobiDB-lite"/>
    </source>
</evidence>
<dbReference type="SUPFAM" id="SSF159042">
    <property type="entry name" value="Plus3-like"/>
    <property type="match status" value="1"/>
</dbReference>
<evidence type="ECO:0000256" key="1">
    <source>
        <dbReference type="ARBA" id="ARBA00004123"/>
    </source>
</evidence>
<proteinExistence type="predicted"/>
<evidence type="ECO:0000256" key="4">
    <source>
        <dbReference type="ARBA" id="ARBA00023242"/>
    </source>
</evidence>
<feature type="compositionally biased region" description="Basic and acidic residues" evidence="5">
    <location>
        <begin position="89"/>
        <end position="98"/>
    </location>
</feature>
<evidence type="ECO:0000256" key="2">
    <source>
        <dbReference type="ARBA" id="ARBA00023015"/>
    </source>
</evidence>
<dbReference type="GO" id="GO:0016593">
    <property type="term" value="C:Cdc73/Paf1 complex"/>
    <property type="evidence" value="ECO:0007669"/>
    <property type="project" value="TreeGrafter"/>
</dbReference>
<dbReference type="PANTHER" id="PTHR13115">
    <property type="entry name" value="RNA POLYMERASE-ASSOCIATED PROTEIN RTF1 HOMOLOG"/>
    <property type="match status" value="1"/>
</dbReference>
<dbReference type="AlphaFoldDB" id="A0A6A5Q671"/>
<dbReference type="InterPro" id="IPR004343">
    <property type="entry name" value="Plus-3_dom"/>
</dbReference>
<evidence type="ECO:0000313" key="7">
    <source>
        <dbReference type="EMBL" id="KAF1911123.1"/>
    </source>
</evidence>
<evidence type="ECO:0000313" key="8">
    <source>
        <dbReference type="Proteomes" id="UP000800096"/>
    </source>
</evidence>
<dbReference type="Proteomes" id="UP000800096">
    <property type="component" value="Unassembled WGS sequence"/>
</dbReference>